<keyword evidence="2" id="KW-1185">Reference proteome</keyword>
<protein>
    <submittedName>
        <fullName evidence="1">Uncharacterized protein</fullName>
    </submittedName>
</protein>
<organism evidence="1 2">
    <name type="scientific">Amycolatopsis minnesotensis</name>
    <dbReference type="NCBI Taxonomy" id="337894"/>
    <lineage>
        <taxon>Bacteria</taxon>
        <taxon>Bacillati</taxon>
        <taxon>Actinomycetota</taxon>
        <taxon>Actinomycetes</taxon>
        <taxon>Pseudonocardiales</taxon>
        <taxon>Pseudonocardiaceae</taxon>
        <taxon>Amycolatopsis</taxon>
    </lineage>
</organism>
<dbReference type="Proteomes" id="UP001501116">
    <property type="component" value="Unassembled WGS sequence"/>
</dbReference>
<name>A0ABP5CUV9_9PSEU</name>
<dbReference type="EMBL" id="BAAANN010000019">
    <property type="protein sequence ID" value="GAA1969275.1"/>
    <property type="molecule type" value="Genomic_DNA"/>
</dbReference>
<evidence type="ECO:0000313" key="1">
    <source>
        <dbReference type="EMBL" id="GAA1969275.1"/>
    </source>
</evidence>
<sequence length="81" mass="8395">MLVPLQCGLAGFVQERQPDLGKIEQVIVEVTVLSQAVAHPGGDTAADAGGAGAAYDDSDAFLVRHGRVPPWFVAHTVGVTN</sequence>
<comment type="caution">
    <text evidence="1">The sequence shown here is derived from an EMBL/GenBank/DDBJ whole genome shotgun (WGS) entry which is preliminary data.</text>
</comment>
<proteinExistence type="predicted"/>
<evidence type="ECO:0000313" key="2">
    <source>
        <dbReference type="Proteomes" id="UP001501116"/>
    </source>
</evidence>
<accession>A0ABP5CUV9</accession>
<reference evidence="2" key="1">
    <citation type="journal article" date="2019" name="Int. J. Syst. Evol. Microbiol.">
        <title>The Global Catalogue of Microorganisms (GCM) 10K type strain sequencing project: providing services to taxonomists for standard genome sequencing and annotation.</title>
        <authorList>
            <consortium name="The Broad Institute Genomics Platform"/>
            <consortium name="The Broad Institute Genome Sequencing Center for Infectious Disease"/>
            <person name="Wu L."/>
            <person name="Ma J."/>
        </authorList>
    </citation>
    <scope>NUCLEOTIDE SEQUENCE [LARGE SCALE GENOMIC DNA]</scope>
    <source>
        <strain evidence="2">JCM 14545</strain>
    </source>
</reference>
<gene>
    <name evidence="1" type="ORF">GCM10009754_48250</name>
</gene>